<evidence type="ECO:0000256" key="5">
    <source>
        <dbReference type="ARBA" id="ARBA00022989"/>
    </source>
</evidence>
<evidence type="ECO:0000256" key="7">
    <source>
        <dbReference type="SAM" id="MobiDB-lite"/>
    </source>
</evidence>
<dbReference type="FunFam" id="1.20.1740.10:FF:000001">
    <property type="entry name" value="Amino acid permease"/>
    <property type="match status" value="1"/>
</dbReference>
<organism evidence="10 11">
    <name type="scientific">Weissella oryzae (strain DSM 25784 / JCM 18191 / LMG 30913 / SG25)</name>
    <dbReference type="NCBI Taxonomy" id="1329250"/>
    <lineage>
        <taxon>Bacteria</taxon>
        <taxon>Bacillati</taxon>
        <taxon>Bacillota</taxon>
        <taxon>Bacilli</taxon>
        <taxon>Lactobacillales</taxon>
        <taxon>Lactobacillaceae</taxon>
        <taxon>Weissella</taxon>
    </lineage>
</organism>
<feature type="domain" description="Amino acid permease/ SLC12A" evidence="9">
    <location>
        <begin position="28"/>
        <end position="483"/>
    </location>
</feature>
<feature type="transmembrane region" description="Helical" evidence="8">
    <location>
        <begin position="377"/>
        <end position="403"/>
    </location>
</feature>
<evidence type="ECO:0000256" key="1">
    <source>
        <dbReference type="ARBA" id="ARBA00004141"/>
    </source>
</evidence>
<keyword evidence="3 8" id="KW-0812">Transmembrane</keyword>
<dbReference type="PANTHER" id="PTHR43341:SF1">
    <property type="entry name" value="GENERAL AMINO-ACID PERMEASE GAP1"/>
    <property type="match status" value="1"/>
</dbReference>
<feature type="transmembrane region" description="Helical" evidence="8">
    <location>
        <begin position="251"/>
        <end position="272"/>
    </location>
</feature>
<protein>
    <submittedName>
        <fullName evidence="10">Amino acid transporter</fullName>
    </submittedName>
</protein>
<sequence length="498" mass="53725">MSELSTDTQAQAGATSEPHLKRSMKPRHLSMIALGGTIGTGLFVASGATVAQAGPLGALVAYSAIGIMVYFLMTGLGEMSAYMPISGSFAAFSGRFVDDAFGFAMGWNYWFNAAITVAVEVATVGVVMKFWLPNVPTWIWSVIVLVLILAINLTSARAYGESEFWMASIKVIAVLAFLVIGLLTIFGVMSYHPDVVHNLTAGKHGFVGGMAGWLTVFMVAGFSFQGTEMVGIVAGEAAHPEHAVPNAIRQVFWRILLFYFLSIFVIGALIYYKDPSLLQSANNSDITVSPFTLVFQKAGLAAAASIMNAVILTSVISSANSWLYAGSRMLYSMAKEGHAPKIFGRANIRTGVPVAGLLLTLLIGMFTFMTSFAGPEIYIYLVGASGLSGFIAWIGIAIAHFRFRRAFVAQGHSVKELKYTAKWFPIGPIVALLLSLVIMLGQGATSFTGSMANWNWSALITTYLALPLFLILYFAYKFTKHTKTIPLVDVDLTPRTNE</sequence>
<dbReference type="InterPro" id="IPR050524">
    <property type="entry name" value="APC_YAT"/>
</dbReference>
<evidence type="ECO:0000256" key="8">
    <source>
        <dbReference type="SAM" id="Phobius"/>
    </source>
</evidence>
<dbReference type="OrthoDB" id="9780162at2"/>
<gene>
    <name evidence="10" type="ORF">WOSG25_130390</name>
</gene>
<dbReference type="Proteomes" id="UP000030643">
    <property type="component" value="Unassembled WGS sequence"/>
</dbReference>
<evidence type="ECO:0000256" key="6">
    <source>
        <dbReference type="ARBA" id="ARBA00023136"/>
    </source>
</evidence>
<keyword evidence="5 8" id="KW-1133">Transmembrane helix</keyword>
<keyword evidence="6 8" id="KW-0472">Membrane</keyword>
<feature type="transmembrane region" description="Helical" evidence="8">
    <location>
        <begin position="109"/>
        <end position="132"/>
    </location>
</feature>
<dbReference type="Gene3D" id="1.20.1740.10">
    <property type="entry name" value="Amino acid/polyamine transporter I"/>
    <property type="match status" value="1"/>
</dbReference>
<feature type="transmembrane region" description="Helical" evidence="8">
    <location>
        <begin position="138"/>
        <end position="159"/>
    </location>
</feature>
<feature type="transmembrane region" description="Helical" evidence="8">
    <location>
        <begin position="300"/>
        <end position="325"/>
    </location>
</feature>
<feature type="compositionally biased region" description="Polar residues" evidence="7">
    <location>
        <begin position="1"/>
        <end position="14"/>
    </location>
</feature>
<dbReference type="Pfam" id="PF00324">
    <property type="entry name" value="AA_permease"/>
    <property type="match status" value="1"/>
</dbReference>
<keyword evidence="2" id="KW-0813">Transport</keyword>
<dbReference type="PANTHER" id="PTHR43341">
    <property type="entry name" value="AMINO ACID PERMEASE"/>
    <property type="match status" value="1"/>
</dbReference>
<dbReference type="EMBL" id="DF820496">
    <property type="protein sequence ID" value="GAK31687.1"/>
    <property type="molecule type" value="Genomic_DNA"/>
</dbReference>
<dbReference type="AlphaFoldDB" id="A0A069CWD1"/>
<evidence type="ECO:0000256" key="4">
    <source>
        <dbReference type="ARBA" id="ARBA00022970"/>
    </source>
</evidence>
<dbReference type="InterPro" id="IPR004840">
    <property type="entry name" value="Amino_acid_permease_CS"/>
</dbReference>
<feature type="region of interest" description="Disordered" evidence="7">
    <location>
        <begin position="1"/>
        <end position="21"/>
    </location>
</feature>
<dbReference type="GO" id="GO:0016020">
    <property type="term" value="C:membrane"/>
    <property type="evidence" value="ECO:0007669"/>
    <property type="project" value="UniProtKB-SubCell"/>
</dbReference>
<evidence type="ECO:0000313" key="10">
    <source>
        <dbReference type="EMBL" id="GAK31687.1"/>
    </source>
</evidence>
<comment type="subcellular location">
    <subcellularLocation>
        <location evidence="1">Membrane</location>
        <topology evidence="1">Multi-pass membrane protein</topology>
    </subcellularLocation>
</comment>
<dbReference type="RefSeq" id="WP_045477053.1">
    <property type="nucleotide sequence ID" value="NZ_DF820496.1"/>
</dbReference>
<dbReference type="eggNOG" id="COG0833">
    <property type="taxonomic scope" value="Bacteria"/>
</dbReference>
<dbReference type="PIRSF" id="PIRSF006060">
    <property type="entry name" value="AA_transporter"/>
    <property type="match status" value="1"/>
</dbReference>
<proteinExistence type="predicted"/>
<feature type="transmembrane region" description="Helical" evidence="8">
    <location>
        <begin position="423"/>
        <end position="444"/>
    </location>
</feature>
<accession>A0A069CWD1</accession>
<dbReference type="InterPro" id="IPR004841">
    <property type="entry name" value="AA-permease/SLC12A_dom"/>
</dbReference>
<feature type="transmembrane region" description="Helical" evidence="8">
    <location>
        <begin position="171"/>
        <end position="192"/>
    </location>
</feature>
<dbReference type="PROSITE" id="PS00218">
    <property type="entry name" value="AMINO_ACID_PERMEASE_1"/>
    <property type="match status" value="1"/>
</dbReference>
<feature type="transmembrane region" description="Helical" evidence="8">
    <location>
        <begin position="346"/>
        <end position="371"/>
    </location>
</feature>
<evidence type="ECO:0000256" key="3">
    <source>
        <dbReference type="ARBA" id="ARBA00022692"/>
    </source>
</evidence>
<keyword evidence="4" id="KW-0029">Amino-acid transport</keyword>
<feature type="transmembrane region" description="Helical" evidence="8">
    <location>
        <begin position="29"/>
        <end position="50"/>
    </location>
</feature>
<evidence type="ECO:0000256" key="2">
    <source>
        <dbReference type="ARBA" id="ARBA00022448"/>
    </source>
</evidence>
<reference evidence="11" key="1">
    <citation type="journal article" date="2014" name="Genome Announc.">
        <title>Draft genome sequence of Weissella oryzae SG25T, isolated from fermented rice grains.</title>
        <authorList>
            <person name="Tanizawa Y."/>
            <person name="Fujisawa T."/>
            <person name="Mochizuki T."/>
            <person name="Kaminuma E."/>
            <person name="Suzuki Y."/>
            <person name="Nakamura Y."/>
            <person name="Tohno M."/>
        </authorList>
    </citation>
    <scope>NUCLEOTIDE SEQUENCE [LARGE SCALE GENOMIC DNA]</scope>
    <source>
        <strain evidence="11">DSM 25784 / JCM 18191 / LMG 30913 / SG25</strain>
    </source>
</reference>
<feature type="transmembrane region" description="Helical" evidence="8">
    <location>
        <begin position="456"/>
        <end position="476"/>
    </location>
</feature>
<keyword evidence="11" id="KW-1185">Reference proteome</keyword>
<evidence type="ECO:0000313" key="11">
    <source>
        <dbReference type="Proteomes" id="UP000030643"/>
    </source>
</evidence>
<evidence type="ECO:0000259" key="9">
    <source>
        <dbReference type="Pfam" id="PF00324"/>
    </source>
</evidence>
<dbReference type="GO" id="GO:0015171">
    <property type="term" value="F:amino acid transmembrane transporter activity"/>
    <property type="evidence" value="ECO:0007669"/>
    <property type="project" value="TreeGrafter"/>
</dbReference>
<feature type="transmembrane region" description="Helical" evidence="8">
    <location>
        <begin position="204"/>
        <end position="224"/>
    </location>
</feature>
<name>A0A069CWD1_WEIOS</name>
<feature type="transmembrane region" description="Helical" evidence="8">
    <location>
        <begin position="56"/>
        <end position="73"/>
    </location>
</feature>